<keyword evidence="7 13" id="KW-0067">ATP-binding</keyword>
<keyword evidence="9" id="KW-0143">Chaperone</keyword>
<dbReference type="OrthoDB" id="9766019at2"/>
<evidence type="ECO:0000256" key="5">
    <source>
        <dbReference type="ARBA" id="ARBA00022553"/>
    </source>
</evidence>
<proteinExistence type="inferred from homology"/>
<dbReference type="Gene3D" id="2.60.34.10">
    <property type="entry name" value="Substrate Binding Domain Of DNAk, Chain A, domain 1"/>
    <property type="match status" value="1"/>
</dbReference>
<comment type="similarity">
    <text evidence="2 13">Belongs to the heat shock protein 70 family.</text>
</comment>
<dbReference type="AlphaFoldDB" id="A0A0B3VPH5"/>
<dbReference type="SUPFAM" id="SSF100920">
    <property type="entry name" value="Heat shock protein 70kD (HSP70), peptide-binding domain"/>
    <property type="match status" value="1"/>
</dbReference>
<dbReference type="InterPro" id="IPR029047">
    <property type="entry name" value="HSP70_peptide-bd_sf"/>
</dbReference>
<dbReference type="Proteomes" id="UP000031189">
    <property type="component" value="Unassembled WGS sequence"/>
</dbReference>
<dbReference type="InterPro" id="IPR013126">
    <property type="entry name" value="Hsp_70_fam"/>
</dbReference>
<dbReference type="PROSITE" id="PS01036">
    <property type="entry name" value="HSP70_3"/>
    <property type="match status" value="1"/>
</dbReference>
<organism evidence="14 15">
    <name type="scientific">Terrisporobacter othiniensis</name>
    <dbReference type="NCBI Taxonomy" id="1577792"/>
    <lineage>
        <taxon>Bacteria</taxon>
        <taxon>Bacillati</taxon>
        <taxon>Bacillota</taxon>
        <taxon>Clostridia</taxon>
        <taxon>Peptostreptococcales</taxon>
        <taxon>Peptostreptococcaceae</taxon>
        <taxon>Terrisporobacter</taxon>
    </lineage>
</organism>
<gene>
    <name evidence="14" type="ORF">QX51_01540</name>
</gene>
<sequence length="565" mass="64263">MIIGIDLGTTNSLVSYFHEGETKIIPNRLGDNLTPSVVSIDENNNIYVGKIAKERKILYPHMTVDVFKRSMGTNKEFVLNDKKFKAEELSSFVLKYLKEDAQFHLGQKVEEAIISVPAYFNDDQRKATKKAGELAGLKVNRIISEPTAAAIAYGIDKRDDNTRFLVFDLGGGTFDISILEMYGSIMEVRAVAGDNYIGGEDFTEILYKMFLEQVNLKEEDLSTKNLSHIKKQCEIAKMEFSSKKVVQIKCKVEDKIYETSINMDDYEKSCELILSKLKKPIEKSLKDAKIKLNQIDEIILIGGATKLPIIRKFVGKIFGRLPNTSINPDEAVAMGAAIQGAMKERNKSIKEVILTDVCPFSLGTEVVMNSSNNRYNETYFCPIIERNTTIPVSRTETFYTAYDNQSKLIVEILQGESRFVKNNLKLGQLTVSVPRGKAGDQSIDVTYTYDINSLLEVIVKVNSTGEKKRVIIQKQENKISEEEANARFEELSYLKIHPREDEKNKEVLFRGERMYEESMGEDRQVINSALIEFENILNKQDKIEIENAREKLNNLLNDIEFDQLY</sequence>
<evidence type="ECO:0000256" key="6">
    <source>
        <dbReference type="ARBA" id="ARBA00022741"/>
    </source>
</evidence>
<dbReference type="RefSeq" id="WP_039678163.1">
    <property type="nucleotide sequence ID" value="NZ_JAWGXO010000004.1"/>
</dbReference>
<evidence type="ECO:0000256" key="13">
    <source>
        <dbReference type="RuleBase" id="RU003322"/>
    </source>
</evidence>
<dbReference type="PROSITE" id="PS00297">
    <property type="entry name" value="HSP70_1"/>
    <property type="match status" value="1"/>
</dbReference>
<dbReference type="SUPFAM" id="SSF53067">
    <property type="entry name" value="Actin-like ATPase domain"/>
    <property type="match status" value="2"/>
</dbReference>
<dbReference type="STRING" id="1577792.QX51_01540"/>
<dbReference type="PANTHER" id="PTHR19375">
    <property type="entry name" value="HEAT SHOCK PROTEIN 70KDA"/>
    <property type="match status" value="1"/>
</dbReference>
<keyword evidence="6 13" id="KW-0547">Nucleotide-binding</keyword>
<evidence type="ECO:0000256" key="4">
    <source>
        <dbReference type="ARBA" id="ARBA00017249"/>
    </source>
</evidence>
<dbReference type="GO" id="GO:0005524">
    <property type="term" value="F:ATP binding"/>
    <property type="evidence" value="ECO:0007669"/>
    <property type="project" value="UniProtKB-KW"/>
</dbReference>
<dbReference type="EMBL" id="JWHR01000018">
    <property type="protein sequence ID" value="KHS58686.1"/>
    <property type="molecule type" value="Genomic_DNA"/>
</dbReference>
<protein>
    <recommendedName>
        <fullName evidence="3">Chaperone protein DnaK</fullName>
    </recommendedName>
    <alternativeName>
        <fullName evidence="4">Chaperone protein dnaK</fullName>
    </alternativeName>
    <alternativeName>
        <fullName evidence="12">HSP70</fullName>
    </alternativeName>
    <alternativeName>
        <fullName evidence="11">Heat shock 70 kDa protein</fullName>
    </alternativeName>
    <alternativeName>
        <fullName evidence="10">Heat shock protein 70</fullName>
    </alternativeName>
</protein>
<evidence type="ECO:0000256" key="8">
    <source>
        <dbReference type="ARBA" id="ARBA00023016"/>
    </source>
</evidence>
<evidence type="ECO:0000256" key="2">
    <source>
        <dbReference type="ARBA" id="ARBA00007381"/>
    </source>
</evidence>
<dbReference type="InterPro" id="IPR018181">
    <property type="entry name" value="Heat_shock_70_CS"/>
</dbReference>
<evidence type="ECO:0000256" key="9">
    <source>
        <dbReference type="ARBA" id="ARBA00023186"/>
    </source>
</evidence>
<dbReference type="Gene3D" id="3.30.420.40">
    <property type="match status" value="2"/>
</dbReference>
<evidence type="ECO:0000256" key="3">
    <source>
        <dbReference type="ARBA" id="ARBA00014415"/>
    </source>
</evidence>
<evidence type="ECO:0000256" key="12">
    <source>
        <dbReference type="ARBA" id="ARBA00033103"/>
    </source>
</evidence>
<dbReference type="Gene3D" id="3.90.640.10">
    <property type="entry name" value="Actin, Chain A, domain 4"/>
    <property type="match status" value="1"/>
</dbReference>
<dbReference type="GO" id="GO:0140662">
    <property type="term" value="F:ATP-dependent protein folding chaperone"/>
    <property type="evidence" value="ECO:0007669"/>
    <property type="project" value="InterPro"/>
</dbReference>
<dbReference type="Pfam" id="PF00012">
    <property type="entry name" value="HSP70"/>
    <property type="match status" value="1"/>
</dbReference>
<keyword evidence="8" id="KW-0346">Stress response</keyword>
<dbReference type="InterPro" id="IPR043129">
    <property type="entry name" value="ATPase_NBD"/>
</dbReference>
<comment type="caution">
    <text evidence="14">The sequence shown here is derived from an EMBL/GenBank/DDBJ whole genome shotgun (WGS) entry which is preliminary data.</text>
</comment>
<keyword evidence="5" id="KW-0597">Phosphoprotein</keyword>
<comment type="function">
    <text evidence="1">Acts as a chaperone.</text>
</comment>
<reference evidence="14 15" key="1">
    <citation type="submission" date="2014-12" db="EMBL/GenBank/DDBJ databases">
        <title>Draft genome sequence of Terrisporobacter sp. 08-306576, isolated from the blood culture of a bacteremia patient.</title>
        <authorList>
            <person name="Lund L.C."/>
            <person name="Sydenham T.V."/>
            <person name="Hogh S.V."/>
            <person name="Skov M.N."/>
            <person name="Kemp M."/>
            <person name="Justesen U.S."/>
        </authorList>
    </citation>
    <scope>NUCLEOTIDE SEQUENCE [LARGE SCALE GENOMIC DNA]</scope>
    <source>
        <strain evidence="14 15">08-306576</strain>
    </source>
</reference>
<accession>A0A0B3VPH5</accession>
<evidence type="ECO:0000256" key="7">
    <source>
        <dbReference type="ARBA" id="ARBA00022840"/>
    </source>
</evidence>
<dbReference type="PRINTS" id="PR00301">
    <property type="entry name" value="HEATSHOCK70"/>
</dbReference>
<name>A0A0B3VPH5_9FIRM</name>
<evidence type="ECO:0000313" key="15">
    <source>
        <dbReference type="Proteomes" id="UP000031189"/>
    </source>
</evidence>
<evidence type="ECO:0000256" key="11">
    <source>
        <dbReference type="ARBA" id="ARBA00030945"/>
    </source>
</evidence>
<dbReference type="FunFam" id="3.30.420.40:FF:000144">
    <property type="entry name" value="Molecular chaperone HscC"/>
    <property type="match status" value="1"/>
</dbReference>
<keyword evidence="15" id="KW-1185">Reference proteome</keyword>
<dbReference type="PROSITE" id="PS00329">
    <property type="entry name" value="HSP70_2"/>
    <property type="match status" value="1"/>
</dbReference>
<evidence type="ECO:0000313" key="14">
    <source>
        <dbReference type="EMBL" id="KHS58686.1"/>
    </source>
</evidence>
<evidence type="ECO:0000256" key="1">
    <source>
        <dbReference type="ARBA" id="ARBA00002290"/>
    </source>
</evidence>
<evidence type="ECO:0000256" key="10">
    <source>
        <dbReference type="ARBA" id="ARBA00030019"/>
    </source>
</evidence>